<evidence type="ECO:0000256" key="1">
    <source>
        <dbReference type="SAM" id="Phobius"/>
    </source>
</evidence>
<dbReference type="WBParaSite" id="SPAL_0000546600.1">
    <property type="protein sequence ID" value="SPAL_0000546600.1"/>
    <property type="gene ID" value="SPAL_0000546600"/>
</dbReference>
<keyword evidence="1" id="KW-1133">Transmembrane helix</keyword>
<evidence type="ECO:0000313" key="3">
    <source>
        <dbReference type="WBParaSite" id="SPAL_0000546600.1"/>
    </source>
</evidence>
<name>A0A0N5BHM9_STREA</name>
<accession>A0A0N5BHM9</accession>
<reference evidence="3" key="1">
    <citation type="submission" date="2017-02" db="UniProtKB">
        <authorList>
            <consortium name="WormBaseParasite"/>
        </authorList>
    </citation>
    <scope>IDENTIFICATION</scope>
</reference>
<protein>
    <submittedName>
        <fullName evidence="3">Uncharacterized protein</fullName>
    </submittedName>
</protein>
<keyword evidence="1" id="KW-0812">Transmembrane</keyword>
<sequence length="87" mass="9780">MGSSSLKPQGTINIVNENQQQHSNSVMDNHNKIKQDVFATMGASIQFYLAIIGFLFIAYNILRCYCLSIGCKPSMKNLIPKSWRIQA</sequence>
<dbReference type="AlphaFoldDB" id="A0A0N5BHM9"/>
<keyword evidence="2" id="KW-1185">Reference proteome</keyword>
<evidence type="ECO:0000313" key="2">
    <source>
        <dbReference type="Proteomes" id="UP000046392"/>
    </source>
</evidence>
<keyword evidence="1" id="KW-0472">Membrane</keyword>
<dbReference type="Proteomes" id="UP000046392">
    <property type="component" value="Unplaced"/>
</dbReference>
<organism evidence="2 3">
    <name type="scientific">Strongyloides papillosus</name>
    <name type="common">Intestinal threadworm</name>
    <dbReference type="NCBI Taxonomy" id="174720"/>
    <lineage>
        <taxon>Eukaryota</taxon>
        <taxon>Metazoa</taxon>
        <taxon>Ecdysozoa</taxon>
        <taxon>Nematoda</taxon>
        <taxon>Chromadorea</taxon>
        <taxon>Rhabditida</taxon>
        <taxon>Tylenchina</taxon>
        <taxon>Panagrolaimomorpha</taxon>
        <taxon>Strongyloidoidea</taxon>
        <taxon>Strongyloididae</taxon>
        <taxon>Strongyloides</taxon>
    </lineage>
</organism>
<feature type="transmembrane region" description="Helical" evidence="1">
    <location>
        <begin position="37"/>
        <end position="62"/>
    </location>
</feature>
<proteinExistence type="predicted"/>